<dbReference type="EMBL" id="CAACVI010000003">
    <property type="protein sequence ID" value="VEN73080.1"/>
    <property type="molecule type" value="Genomic_DNA"/>
</dbReference>
<evidence type="ECO:0000313" key="2">
    <source>
        <dbReference type="EMBL" id="VEN73080.1"/>
    </source>
</evidence>
<feature type="signal peptide" evidence="1">
    <location>
        <begin position="1"/>
        <end position="19"/>
    </location>
</feature>
<feature type="chain" id="PRO_5019738929" description="Lipoprotein" evidence="1">
    <location>
        <begin position="20"/>
        <end position="158"/>
    </location>
</feature>
<dbReference type="AlphaFoldDB" id="A0A484HHF4"/>
<keyword evidence="1" id="KW-0732">Signal</keyword>
<gene>
    <name evidence="2" type="ORF">EPICR_110047</name>
</gene>
<name>A0A484HHF4_9BACT</name>
<reference evidence="2" key="1">
    <citation type="submission" date="2019-01" db="EMBL/GenBank/DDBJ databases">
        <authorList>
            <consortium name="Genoscope - CEA"/>
            <person name="William W."/>
        </authorList>
    </citation>
    <scope>NUCLEOTIDE SEQUENCE</scope>
    <source>
        <strain evidence="2">CR-1</strain>
    </source>
</reference>
<evidence type="ECO:0000256" key="1">
    <source>
        <dbReference type="SAM" id="SignalP"/>
    </source>
</evidence>
<evidence type="ECO:0008006" key="3">
    <source>
        <dbReference type="Google" id="ProtNLM"/>
    </source>
</evidence>
<sequence>MGLKHYQKLLIIAFSLAWASCSGHRVSLEMTQTHHYDKTVKTDGTAAILISESNRIPDLSLILGHINREVEIGMGVWETQLKEYYDAKEISDPFALPELLDEAMSDVEKEIRKSQRACAGELSGKKTNIGLLKAEMLILDGHASRLSAITGMGRPFPK</sequence>
<dbReference type="PROSITE" id="PS51257">
    <property type="entry name" value="PROKAR_LIPOPROTEIN"/>
    <property type="match status" value="1"/>
</dbReference>
<organism evidence="2">
    <name type="scientific">uncultured Desulfobacteraceae bacterium</name>
    <dbReference type="NCBI Taxonomy" id="218296"/>
    <lineage>
        <taxon>Bacteria</taxon>
        <taxon>Pseudomonadati</taxon>
        <taxon>Thermodesulfobacteriota</taxon>
        <taxon>Desulfobacteria</taxon>
        <taxon>Desulfobacterales</taxon>
        <taxon>Desulfobacteraceae</taxon>
        <taxon>environmental samples</taxon>
    </lineage>
</organism>
<protein>
    <recommendedName>
        <fullName evidence="3">Lipoprotein</fullName>
    </recommendedName>
</protein>
<accession>A0A484HHF4</accession>
<proteinExistence type="predicted"/>